<organism evidence="9 10">
    <name type="scientific">Champsocephalus gunnari</name>
    <name type="common">Mackerel icefish</name>
    <dbReference type="NCBI Taxonomy" id="52237"/>
    <lineage>
        <taxon>Eukaryota</taxon>
        <taxon>Metazoa</taxon>
        <taxon>Chordata</taxon>
        <taxon>Craniata</taxon>
        <taxon>Vertebrata</taxon>
        <taxon>Euteleostomi</taxon>
        <taxon>Actinopterygii</taxon>
        <taxon>Neopterygii</taxon>
        <taxon>Teleostei</taxon>
        <taxon>Neoteleostei</taxon>
        <taxon>Acanthomorphata</taxon>
        <taxon>Eupercaria</taxon>
        <taxon>Perciformes</taxon>
        <taxon>Notothenioidei</taxon>
        <taxon>Channichthyidae</taxon>
        <taxon>Champsocephalus</taxon>
    </lineage>
</organism>
<keyword evidence="1" id="KW-0489">Methyltransferase</keyword>
<dbReference type="Proteomes" id="UP001331515">
    <property type="component" value="Unassembled WGS sequence"/>
</dbReference>
<evidence type="ECO:0000313" key="10">
    <source>
        <dbReference type="Proteomes" id="UP001331515"/>
    </source>
</evidence>
<feature type="region of interest" description="Disordered" evidence="8">
    <location>
        <begin position="1"/>
        <end position="76"/>
    </location>
</feature>
<dbReference type="Gene3D" id="3.40.50.150">
    <property type="entry name" value="Vaccinia Virus protein VP39"/>
    <property type="match status" value="1"/>
</dbReference>
<feature type="compositionally biased region" description="Basic and acidic residues" evidence="8">
    <location>
        <begin position="1"/>
        <end position="12"/>
    </location>
</feature>
<gene>
    <name evidence="9" type="ORF">CgunFtcFv8_013405</name>
</gene>
<comment type="catalytic activity">
    <reaction evidence="7">
        <text>L-lysyl-[protein] + 3 S-adenosyl-L-methionine = N(6),N(6),N(6)-trimethyl-L-lysyl-[protein] + 3 S-adenosyl-L-homocysteine + 3 H(+)</text>
        <dbReference type="Rhea" id="RHEA:54192"/>
        <dbReference type="Rhea" id="RHEA-COMP:9752"/>
        <dbReference type="Rhea" id="RHEA-COMP:13826"/>
        <dbReference type="ChEBI" id="CHEBI:15378"/>
        <dbReference type="ChEBI" id="CHEBI:29969"/>
        <dbReference type="ChEBI" id="CHEBI:57856"/>
        <dbReference type="ChEBI" id="CHEBI:59789"/>
        <dbReference type="ChEBI" id="CHEBI:61961"/>
    </reaction>
    <physiologicalReaction direction="left-to-right" evidence="7">
        <dbReference type="Rhea" id="RHEA:54193"/>
    </physiologicalReaction>
</comment>
<sequence length="264" mass="29361">MDIRHFFNKKDGNSQVVAHTTTPEPPPEPGEQVITDEPNGVEDGEQEKGTHKKETTDKNDNGDNNEQKHPEQTRVNGFWRERPELWPFEDPYWAIYWPGGQALSRFLLDNPAVCRGKTVLDLGSGCGASAIAAKLSGAAHVVANDIDTVAAVATHMNCELNGLPPPVCLTNNMIGSQPEGFDLILLGDMFYDEALATSLHSWLDRCIKTHGTKVLIGDPGRAQFEEHSIRRLLHQLAEFELPKSVREENYGLTCSSVWCYRPEL</sequence>
<proteinExistence type="inferred from homology"/>
<dbReference type="InterPro" id="IPR029063">
    <property type="entry name" value="SAM-dependent_MTases_sf"/>
</dbReference>
<comment type="similarity">
    <text evidence="3">Belongs to the methyltransferase superfamily. ETFBKMT family.</text>
</comment>
<protein>
    <recommendedName>
        <fullName evidence="4">Electron transfer flavoprotein beta subunit lysine methyltransferase</fullName>
    </recommendedName>
    <alternativeName>
        <fullName evidence="6">ETFB lysine methyltransferase</fullName>
    </alternativeName>
    <alternativeName>
        <fullName evidence="5">Protein N-lysine methyltransferase METTL20</fullName>
    </alternativeName>
</protein>
<dbReference type="Pfam" id="PF06325">
    <property type="entry name" value="PrmA"/>
    <property type="match status" value="1"/>
</dbReference>
<dbReference type="GO" id="GO:0032259">
    <property type="term" value="P:methylation"/>
    <property type="evidence" value="ECO:0007669"/>
    <property type="project" value="UniProtKB-KW"/>
</dbReference>
<name>A0AAN8DU35_CHAGU</name>
<reference evidence="9 10" key="1">
    <citation type="journal article" date="2023" name="Mol. Biol. Evol.">
        <title>Genomics of Secondarily Temperate Adaptation in the Only Non-Antarctic Icefish.</title>
        <authorList>
            <person name="Rivera-Colon A.G."/>
            <person name="Rayamajhi N."/>
            <person name="Minhas B.F."/>
            <person name="Madrigal G."/>
            <person name="Bilyk K.T."/>
            <person name="Yoon V."/>
            <person name="Hune M."/>
            <person name="Gregory S."/>
            <person name="Cheng C.H.C."/>
            <person name="Catchen J.M."/>
        </authorList>
    </citation>
    <scope>NUCLEOTIDE SEQUENCE [LARGE SCALE GENOMIC DNA]</scope>
    <source>
        <tissue evidence="9">White muscle</tissue>
    </source>
</reference>
<dbReference type="GO" id="GO:0016279">
    <property type="term" value="F:protein-lysine N-methyltransferase activity"/>
    <property type="evidence" value="ECO:0007669"/>
    <property type="project" value="TreeGrafter"/>
</dbReference>
<dbReference type="CDD" id="cd02440">
    <property type="entry name" value="AdoMet_MTases"/>
    <property type="match status" value="1"/>
</dbReference>
<evidence type="ECO:0000256" key="5">
    <source>
        <dbReference type="ARBA" id="ARBA00041867"/>
    </source>
</evidence>
<dbReference type="GO" id="GO:0005759">
    <property type="term" value="C:mitochondrial matrix"/>
    <property type="evidence" value="ECO:0007669"/>
    <property type="project" value="TreeGrafter"/>
</dbReference>
<evidence type="ECO:0000256" key="1">
    <source>
        <dbReference type="ARBA" id="ARBA00022603"/>
    </source>
</evidence>
<dbReference type="SUPFAM" id="SSF53335">
    <property type="entry name" value="S-adenosyl-L-methionine-dependent methyltransferases"/>
    <property type="match status" value="1"/>
</dbReference>
<dbReference type="PANTHER" id="PTHR43648:SF1">
    <property type="entry name" value="ELECTRON TRANSFER FLAVOPROTEIN BETA SUBUNIT LYSINE METHYLTRANSFERASE"/>
    <property type="match status" value="1"/>
</dbReference>
<keyword evidence="10" id="KW-1185">Reference proteome</keyword>
<evidence type="ECO:0000256" key="6">
    <source>
        <dbReference type="ARBA" id="ARBA00042266"/>
    </source>
</evidence>
<evidence type="ECO:0000256" key="3">
    <source>
        <dbReference type="ARBA" id="ARBA00037932"/>
    </source>
</evidence>
<feature type="compositionally biased region" description="Basic and acidic residues" evidence="8">
    <location>
        <begin position="46"/>
        <end position="72"/>
    </location>
</feature>
<dbReference type="InterPro" id="IPR050078">
    <property type="entry name" value="Ribosomal_L11_MeTrfase_PrmA"/>
</dbReference>
<accession>A0AAN8DU35</accession>
<evidence type="ECO:0000256" key="7">
    <source>
        <dbReference type="ARBA" id="ARBA00049497"/>
    </source>
</evidence>
<evidence type="ECO:0000256" key="2">
    <source>
        <dbReference type="ARBA" id="ARBA00022679"/>
    </source>
</evidence>
<evidence type="ECO:0000256" key="8">
    <source>
        <dbReference type="SAM" id="MobiDB-lite"/>
    </source>
</evidence>
<keyword evidence="2" id="KW-0808">Transferase</keyword>
<dbReference type="EMBL" id="JAURVH010001518">
    <property type="protein sequence ID" value="KAK5928334.1"/>
    <property type="molecule type" value="Genomic_DNA"/>
</dbReference>
<evidence type="ECO:0000313" key="9">
    <source>
        <dbReference type="EMBL" id="KAK5928334.1"/>
    </source>
</evidence>
<evidence type="ECO:0000256" key="4">
    <source>
        <dbReference type="ARBA" id="ARBA00040322"/>
    </source>
</evidence>
<comment type="caution">
    <text evidence="9">The sequence shown here is derived from an EMBL/GenBank/DDBJ whole genome shotgun (WGS) entry which is preliminary data.</text>
</comment>
<dbReference type="PANTHER" id="PTHR43648">
    <property type="entry name" value="ELECTRON TRANSFER FLAVOPROTEIN BETA SUBUNIT LYSINE METHYLTRANSFERASE"/>
    <property type="match status" value="1"/>
</dbReference>
<dbReference type="AlphaFoldDB" id="A0AAN8DU35"/>